<dbReference type="Gene3D" id="3.20.20.80">
    <property type="entry name" value="Glycosidases"/>
    <property type="match status" value="1"/>
</dbReference>
<proteinExistence type="predicted"/>
<sequence length="740" mass="82778">MQALRQTSLRRFFGWMVLVAAMTLVAAVRPAAALQVDFLPKPDPDDGKTFRVLCFHDIRDNLRASFETLPDAFAIDTKALTNMFSWLQANGYHPVTLAQIDEARKGGKPLPKRPVLLTFDDGYESHYAKVFPLLKQFRFPAVFGLVTEWTNAPPGAKIKLSDKQIVDRDFFMNWNQIREMQASGLAEFATHTHDMHHGILGNPQGNELPAASTHEYLPKMGRYETDDEYRKRVRDDLQRSVDIIQKNVGARVQTVVWPYGAHNVILDQEAANVGLKYMLTLEPGPNTPDVPLTAIRRSLMGYDTETGNLERSLREPVTHHGEINPVQRVVQVDMDYIYDPDPKQQEANLGKLIDRIKDLAPRVVYLQAYADPKGNGAVESVYFPNRHMPMRADLFSRVSWQLKTRAKVEVYAWLPMLSFKLPANNPAATHLVQSLPGAPQKPGTVKPPRLSPFDPEARKMISDIYEDLAKNAIIDGILFHDDGVLDDYEDASPAALKAYQAMGLPGDINQIRQSPELMQKWTRGKTAALIAFSHELISTVQGYQNGRDMLTARNIFAGPVLDPKAEAWTAQNYDDFLQAYDYVALEAMPYMEEVRDPKDWMKRLTAAVAKHKDGLRKTIFELQAVDWRNKDKPIPAAELRDQMSRLRAAGALNYGYYPDDFIAGRPDTEVLRDVMSLKSYIETRSAPPSVEKINGALPKTQPPRAQATPAAPAPKNPVATEAVAEGAASVNRAASNKAGG</sequence>
<comment type="caution">
    <text evidence="4">The sequence shown here is derived from an EMBL/GenBank/DDBJ whole genome shotgun (WGS) entry which is preliminary data.</text>
</comment>
<dbReference type="NCBIfam" id="TIGR03938">
    <property type="entry name" value="deacetyl_PgaB"/>
    <property type="match status" value="1"/>
</dbReference>
<dbReference type="InterPro" id="IPR051398">
    <property type="entry name" value="Polysacch_Deacetylase"/>
</dbReference>
<evidence type="ECO:0000313" key="5">
    <source>
        <dbReference type="Proteomes" id="UP001189757"/>
    </source>
</evidence>
<dbReference type="EC" id="3.5.1.-" evidence="4"/>
<evidence type="ECO:0000256" key="1">
    <source>
        <dbReference type="ARBA" id="ARBA00022729"/>
    </source>
</evidence>
<dbReference type="EMBL" id="CATZLL010000002">
    <property type="protein sequence ID" value="CAJ0809844.1"/>
    <property type="molecule type" value="Genomic_DNA"/>
</dbReference>
<dbReference type="PANTHER" id="PTHR34216:SF7">
    <property type="entry name" value="POLY-BETA-1,6-N-ACETYL-D-GLUCOSAMINE N-DEACETYLASE"/>
    <property type="match status" value="1"/>
</dbReference>
<organism evidence="4 5">
    <name type="scientific">Ralstonia flaminis</name>
    <dbReference type="NCBI Taxonomy" id="3058597"/>
    <lineage>
        <taxon>Bacteria</taxon>
        <taxon>Pseudomonadati</taxon>
        <taxon>Pseudomonadota</taxon>
        <taxon>Betaproteobacteria</taxon>
        <taxon>Burkholderiales</taxon>
        <taxon>Burkholderiaceae</taxon>
        <taxon>Ralstonia</taxon>
    </lineage>
</organism>
<protein>
    <submittedName>
        <fullName evidence="4">Poly-beta-1,6-N-acetyl-D-glucosamine N-deacetylase</fullName>
        <ecNumber evidence="4">3.5.1.-</ecNumber>
    </submittedName>
</protein>
<dbReference type="PANTHER" id="PTHR34216">
    <property type="match status" value="1"/>
</dbReference>
<feature type="region of interest" description="Disordered" evidence="2">
    <location>
        <begin position="689"/>
        <end position="722"/>
    </location>
</feature>
<dbReference type="Proteomes" id="UP001189757">
    <property type="component" value="Unassembled WGS sequence"/>
</dbReference>
<dbReference type="Pfam" id="PF14883">
    <property type="entry name" value="GHL13"/>
    <property type="match status" value="1"/>
</dbReference>
<dbReference type="Gene3D" id="3.20.20.370">
    <property type="entry name" value="Glycoside hydrolase/deacetylase"/>
    <property type="match status" value="1"/>
</dbReference>
<dbReference type="Pfam" id="PF01522">
    <property type="entry name" value="Polysacc_deac_1"/>
    <property type="match status" value="1"/>
</dbReference>
<dbReference type="InterPro" id="IPR032772">
    <property type="entry name" value="PGA_deacetylase_PgaB_C"/>
</dbReference>
<dbReference type="SUPFAM" id="SSF88713">
    <property type="entry name" value="Glycoside hydrolase/deacetylase"/>
    <property type="match status" value="1"/>
</dbReference>
<dbReference type="PROSITE" id="PS51677">
    <property type="entry name" value="NODB"/>
    <property type="match status" value="1"/>
</dbReference>
<keyword evidence="4" id="KW-0378">Hydrolase</keyword>
<accession>A0ABM9K034</accession>
<gene>
    <name evidence="4" type="primary">pgaB</name>
    <name evidence="4" type="ORF">LMG18101_00683</name>
</gene>
<dbReference type="GO" id="GO:0016787">
    <property type="term" value="F:hydrolase activity"/>
    <property type="evidence" value="ECO:0007669"/>
    <property type="project" value="UniProtKB-KW"/>
</dbReference>
<keyword evidence="1" id="KW-0732">Signal</keyword>
<evidence type="ECO:0000256" key="2">
    <source>
        <dbReference type="SAM" id="MobiDB-lite"/>
    </source>
</evidence>
<reference evidence="4 5" key="1">
    <citation type="submission" date="2023-07" db="EMBL/GenBank/DDBJ databases">
        <authorList>
            <person name="Peeters C."/>
        </authorList>
    </citation>
    <scope>NUCLEOTIDE SEQUENCE [LARGE SCALE GENOMIC DNA]</scope>
    <source>
        <strain evidence="4 5">LMG 18101</strain>
    </source>
</reference>
<dbReference type="RefSeq" id="WP_316680141.1">
    <property type="nucleotide sequence ID" value="NZ_CATZLL010000002.1"/>
</dbReference>
<feature type="compositionally biased region" description="Low complexity" evidence="2">
    <location>
        <begin position="698"/>
        <end position="710"/>
    </location>
</feature>
<name>A0ABM9K034_9RALS</name>
<keyword evidence="5" id="KW-1185">Reference proteome</keyword>
<evidence type="ECO:0000313" key="4">
    <source>
        <dbReference type="EMBL" id="CAJ0809844.1"/>
    </source>
</evidence>
<dbReference type="InterPro" id="IPR002509">
    <property type="entry name" value="NODB_dom"/>
</dbReference>
<feature type="domain" description="NodB homology" evidence="3">
    <location>
        <begin position="113"/>
        <end position="350"/>
    </location>
</feature>
<dbReference type="CDD" id="cd10964">
    <property type="entry name" value="CE4_PgaB_5s"/>
    <property type="match status" value="1"/>
</dbReference>
<dbReference type="InterPro" id="IPR011330">
    <property type="entry name" value="Glyco_hydro/deAcase_b/a-brl"/>
</dbReference>
<evidence type="ECO:0000259" key="3">
    <source>
        <dbReference type="PROSITE" id="PS51677"/>
    </source>
</evidence>
<dbReference type="InterPro" id="IPR023854">
    <property type="entry name" value="PGA_deacetylase_PgaB"/>
</dbReference>